<name>A0ABD5SG50_9EURY</name>
<gene>
    <name evidence="2" type="ORF">ACFQE6_03500</name>
</gene>
<accession>A0ABD5SG50</accession>
<sequence length="65" mass="6710">MTTDSSSIVVTGALGGAGRWIVERLLADGYDVIGLDRRLPADGGPAGAEFFQVDLTDSGETAELV</sequence>
<dbReference type="InterPro" id="IPR001509">
    <property type="entry name" value="Epimerase_deHydtase"/>
</dbReference>
<dbReference type="RefSeq" id="WP_273737236.1">
    <property type="nucleotide sequence ID" value="NZ_JAQIVI010000056.1"/>
</dbReference>
<dbReference type="Pfam" id="PF01370">
    <property type="entry name" value="Epimerase"/>
    <property type="match status" value="1"/>
</dbReference>
<keyword evidence="3" id="KW-1185">Reference proteome</keyword>
<feature type="non-terminal residue" evidence="2">
    <location>
        <position position="65"/>
    </location>
</feature>
<protein>
    <submittedName>
        <fullName evidence="2">NAD-dependent epimerase/dehydratase family protein</fullName>
    </submittedName>
</protein>
<dbReference type="AlphaFoldDB" id="A0ABD5SG50"/>
<evidence type="ECO:0000313" key="3">
    <source>
        <dbReference type="Proteomes" id="UP001596383"/>
    </source>
</evidence>
<feature type="domain" description="NAD-dependent epimerase/dehydratase" evidence="1">
    <location>
        <begin position="8"/>
        <end position="64"/>
    </location>
</feature>
<dbReference type="InterPro" id="IPR036291">
    <property type="entry name" value="NAD(P)-bd_dom_sf"/>
</dbReference>
<dbReference type="EMBL" id="JBHSWV010000056">
    <property type="protein sequence ID" value="MFC6764146.1"/>
    <property type="molecule type" value="Genomic_DNA"/>
</dbReference>
<comment type="caution">
    <text evidence="2">The sequence shown here is derived from an EMBL/GenBank/DDBJ whole genome shotgun (WGS) entry which is preliminary data.</text>
</comment>
<evidence type="ECO:0000313" key="2">
    <source>
        <dbReference type="EMBL" id="MFC6764146.1"/>
    </source>
</evidence>
<reference evidence="2 3" key="1">
    <citation type="journal article" date="2019" name="Int. J. Syst. Evol. Microbiol.">
        <title>The Global Catalogue of Microorganisms (GCM) 10K type strain sequencing project: providing services to taxonomists for standard genome sequencing and annotation.</title>
        <authorList>
            <consortium name="The Broad Institute Genomics Platform"/>
            <consortium name="The Broad Institute Genome Sequencing Center for Infectious Disease"/>
            <person name="Wu L."/>
            <person name="Ma J."/>
        </authorList>
    </citation>
    <scope>NUCLEOTIDE SEQUENCE [LARGE SCALE GENOMIC DNA]</scope>
    <source>
        <strain evidence="2 3">LMG 29247</strain>
    </source>
</reference>
<dbReference type="Gene3D" id="3.40.50.720">
    <property type="entry name" value="NAD(P)-binding Rossmann-like Domain"/>
    <property type="match status" value="1"/>
</dbReference>
<organism evidence="2 3">
    <name type="scientific">Natrinema soli</name>
    <dbReference type="NCBI Taxonomy" id="1930624"/>
    <lineage>
        <taxon>Archaea</taxon>
        <taxon>Methanobacteriati</taxon>
        <taxon>Methanobacteriota</taxon>
        <taxon>Stenosarchaea group</taxon>
        <taxon>Halobacteria</taxon>
        <taxon>Halobacteriales</taxon>
        <taxon>Natrialbaceae</taxon>
        <taxon>Natrinema</taxon>
    </lineage>
</organism>
<evidence type="ECO:0000259" key="1">
    <source>
        <dbReference type="Pfam" id="PF01370"/>
    </source>
</evidence>
<dbReference type="SUPFAM" id="SSF51735">
    <property type="entry name" value="NAD(P)-binding Rossmann-fold domains"/>
    <property type="match status" value="1"/>
</dbReference>
<proteinExistence type="predicted"/>
<dbReference type="Proteomes" id="UP001596383">
    <property type="component" value="Unassembled WGS sequence"/>
</dbReference>